<dbReference type="Gene3D" id="2.30.30.110">
    <property type="match status" value="1"/>
</dbReference>
<reference evidence="1" key="1">
    <citation type="submission" date="2019-02" db="EMBL/GenBank/DDBJ databases">
        <authorList>
            <person name="Gruber-Vodicka R. H."/>
            <person name="Seah K. B. B."/>
        </authorList>
    </citation>
    <scope>NUCLEOTIDE SEQUENCE</scope>
    <source>
        <strain evidence="1">BECK_BZ123</strain>
    </source>
</reference>
<dbReference type="InterPro" id="IPR011067">
    <property type="entry name" value="Plasmid_toxin/cell-grow_inhib"/>
</dbReference>
<protein>
    <submittedName>
        <fullName evidence="1">mRNA interferase MazF</fullName>
    </submittedName>
</protein>
<dbReference type="SUPFAM" id="SSF50118">
    <property type="entry name" value="Cell growth inhibitor/plasmid maintenance toxic component"/>
    <property type="match status" value="1"/>
</dbReference>
<dbReference type="Pfam" id="PF02452">
    <property type="entry name" value="PemK_toxin"/>
    <property type="match status" value="1"/>
</dbReference>
<gene>
    <name evidence="1" type="ORF">BECKTC1821D_GA0114238_103327</name>
</gene>
<dbReference type="AlphaFoldDB" id="A0A450YYJ7"/>
<evidence type="ECO:0000313" key="1">
    <source>
        <dbReference type="EMBL" id="VFK46600.1"/>
    </source>
</evidence>
<proteinExistence type="predicted"/>
<dbReference type="GO" id="GO:0003677">
    <property type="term" value="F:DNA binding"/>
    <property type="evidence" value="ECO:0007669"/>
    <property type="project" value="InterPro"/>
</dbReference>
<name>A0A450YYJ7_9GAMM</name>
<dbReference type="GO" id="GO:0006402">
    <property type="term" value="P:mRNA catabolic process"/>
    <property type="evidence" value="ECO:0007669"/>
    <property type="project" value="TreeGrafter"/>
</dbReference>
<dbReference type="GO" id="GO:0016075">
    <property type="term" value="P:rRNA catabolic process"/>
    <property type="evidence" value="ECO:0007669"/>
    <property type="project" value="TreeGrafter"/>
</dbReference>
<dbReference type="PANTHER" id="PTHR33988">
    <property type="entry name" value="ENDORIBONUCLEASE MAZF-RELATED"/>
    <property type="match status" value="1"/>
</dbReference>
<dbReference type="EMBL" id="CAADFS010000033">
    <property type="protein sequence ID" value="VFK46600.1"/>
    <property type="molecule type" value="Genomic_DNA"/>
</dbReference>
<accession>A0A450YYJ7</accession>
<dbReference type="GO" id="GO:0004521">
    <property type="term" value="F:RNA endonuclease activity"/>
    <property type="evidence" value="ECO:0007669"/>
    <property type="project" value="TreeGrafter"/>
</dbReference>
<organism evidence="1">
    <name type="scientific">Candidatus Kentrum sp. TC</name>
    <dbReference type="NCBI Taxonomy" id="2126339"/>
    <lineage>
        <taxon>Bacteria</taxon>
        <taxon>Pseudomonadati</taxon>
        <taxon>Pseudomonadota</taxon>
        <taxon>Gammaproteobacteria</taxon>
        <taxon>Candidatus Kentrum</taxon>
    </lineage>
</organism>
<dbReference type="InterPro" id="IPR003477">
    <property type="entry name" value="PemK-like"/>
</dbReference>
<sequence length="138" mass="15242">MSCPHVPKGEGRSEGLVHKSTGCKKAVAKIRTMKRGEIWWVNFDPSVGGEIRKKRPAVIVSNNAGNRFLNRIQVVPLASSADRLYPNEAHVTFNEKRSKAIADQLTTISKKRLTNKAGKLSPTEMQHIAEAISVQLDP</sequence>